<dbReference type="AlphaFoldDB" id="A0A9Q1JHV6"/>
<comment type="caution">
    <text evidence="1">The sequence shown here is derived from an EMBL/GenBank/DDBJ whole genome shotgun (WGS) entry which is preliminary data.</text>
</comment>
<dbReference type="OrthoDB" id="1844242at2759"/>
<keyword evidence="2" id="KW-1185">Reference proteome</keyword>
<evidence type="ECO:0000313" key="1">
    <source>
        <dbReference type="EMBL" id="KAJ8425957.1"/>
    </source>
</evidence>
<proteinExistence type="predicted"/>
<organism evidence="1 2">
    <name type="scientific">Carnegiea gigantea</name>
    <dbReference type="NCBI Taxonomy" id="171969"/>
    <lineage>
        <taxon>Eukaryota</taxon>
        <taxon>Viridiplantae</taxon>
        <taxon>Streptophyta</taxon>
        <taxon>Embryophyta</taxon>
        <taxon>Tracheophyta</taxon>
        <taxon>Spermatophyta</taxon>
        <taxon>Magnoliopsida</taxon>
        <taxon>eudicotyledons</taxon>
        <taxon>Gunneridae</taxon>
        <taxon>Pentapetalae</taxon>
        <taxon>Caryophyllales</taxon>
        <taxon>Cactineae</taxon>
        <taxon>Cactaceae</taxon>
        <taxon>Cactoideae</taxon>
        <taxon>Echinocereeae</taxon>
        <taxon>Carnegiea</taxon>
    </lineage>
</organism>
<gene>
    <name evidence="1" type="ORF">Cgig2_001005</name>
</gene>
<protein>
    <submittedName>
        <fullName evidence="1">Uncharacterized protein</fullName>
    </submittedName>
</protein>
<evidence type="ECO:0000313" key="2">
    <source>
        <dbReference type="Proteomes" id="UP001153076"/>
    </source>
</evidence>
<sequence>MLVTMRMIFLALKDEYGFSEDEVVNNFSLDDKVLRHIDTVDVMTMHVHKQTTDAIKRESKKAYEWVVNELIQHWTRFIFDLEVKCLDNTTNFIENFIGKIKKYGYKPIFAMLEAAKTKKDFTKSSTLKCSYYKQFGYNKRSHMEQGILQNLKGKIT</sequence>
<accession>A0A9Q1JHV6</accession>
<reference evidence="1" key="1">
    <citation type="submission" date="2022-04" db="EMBL/GenBank/DDBJ databases">
        <title>Carnegiea gigantea Genome sequencing and assembly v2.</title>
        <authorList>
            <person name="Copetti D."/>
            <person name="Sanderson M.J."/>
            <person name="Burquez A."/>
            <person name="Wojciechowski M.F."/>
        </authorList>
    </citation>
    <scope>NUCLEOTIDE SEQUENCE</scope>
    <source>
        <strain evidence="1">SGP5-SGP5p</strain>
        <tissue evidence="1">Aerial part</tissue>
    </source>
</reference>
<dbReference type="Proteomes" id="UP001153076">
    <property type="component" value="Unassembled WGS sequence"/>
</dbReference>
<name>A0A9Q1JHV6_9CARY</name>
<dbReference type="EMBL" id="JAKOGI010001373">
    <property type="protein sequence ID" value="KAJ8425957.1"/>
    <property type="molecule type" value="Genomic_DNA"/>
</dbReference>